<keyword evidence="13 14" id="KW-0998">Cell outer membrane</keyword>
<evidence type="ECO:0000256" key="16">
    <source>
        <dbReference type="SAM" id="SignalP"/>
    </source>
</evidence>
<dbReference type="InterPro" id="IPR010105">
    <property type="entry name" value="TonB_sidphr_rcpt"/>
</dbReference>
<keyword evidence="11 14" id="KW-0472">Membrane</keyword>
<dbReference type="Pfam" id="PF07715">
    <property type="entry name" value="Plug"/>
    <property type="match status" value="1"/>
</dbReference>
<dbReference type="NCBIfam" id="TIGR01783">
    <property type="entry name" value="TonB-siderophor"/>
    <property type="match status" value="1"/>
</dbReference>
<dbReference type="InterPro" id="IPR037066">
    <property type="entry name" value="Plug_dom_sf"/>
</dbReference>
<dbReference type="GO" id="GO:0038023">
    <property type="term" value="F:signaling receptor activity"/>
    <property type="evidence" value="ECO:0007669"/>
    <property type="project" value="InterPro"/>
</dbReference>
<keyword evidence="8" id="KW-0408">Iron</keyword>
<protein>
    <submittedName>
        <fullName evidence="19">TonB-dependent siderophore receptor</fullName>
    </submittedName>
</protein>
<evidence type="ECO:0000259" key="17">
    <source>
        <dbReference type="Pfam" id="PF00593"/>
    </source>
</evidence>
<dbReference type="SUPFAM" id="SSF56935">
    <property type="entry name" value="Porins"/>
    <property type="match status" value="1"/>
</dbReference>
<dbReference type="EMBL" id="PVNP01000047">
    <property type="protein sequence ID" value="PRO74607.1"/>
    <property type="molecule type" value="Genomic_DNA"/>
</dbReference>
<evidence type="ECO:0000256" key="8">
    <source>
        <dbReference type="ARBA" id="ARBA00023004"/>
    </source>
</evidence>
<evidence type="ECO:0000256" key="11">
    <source>
        <dbReference type="ARBA" id="ARBA00023136"/>
    </source>
</evidence>
<evidence type="ECO:0000256" key="4">
    <source>
        <dbReference type="ARBA" id="ARBA00022452"/>
    </source>
</evidence>
<keyword evidence="12 19" id="KW-0675">Receptor</keyword>
<feature type="domain" description="TonB-dependent receptor-like beta-barrel" evidence="17">
    <location>
        <begin position="256"/>
        <end position="691"/>
    </location>
</feature>
<dbReference type="Proteomes" id="UP000238949">
    <property type="component" value="Unassembled WGS sequence"/>
</dbReference>
<evidence type="ECO:0000256" key="13">
    <source>
        <dbReference type="ARBA" id="ARBA00023237"/>
    </source>
</evidence>
<proteinExistence type="inferred from homology"/>
<sequence>MKYNAISLALLTSLALPAGVANANAVPDDEDIEKLTVSGERLNNYLYEKADSLSRLDLDIKDLPQSISVIGEEMIDDFALNNINAVLDTVTGLNVEEVETDRTYFTARGFDVTNFQVDGLGLPVLSGNVHGDIDTAIYDRVEVLRGANGLMTGTGSPSATINYVRKKPTENTQISARGQLGSWNAKRLDIDASAPLTDSVGARVVVVKENRESYLDRYELDKTVAYGVISAALTDTTQLTVGASQQTSDAKGNMWGALTLYYADGTPTNFDTSTSTSADWSQWDVTDTRYFVFLEQQLAEGWSLKADYTHIETDEDTQLFYTYVSRDADTGVTLLDPETGLGLIGYGSEYTLDDEHDYADIYLNGNFDAFGQTHQVMMGASYAKVAYTDQSLYDFHTGNGFPLLPAMEDWTGNTPLPEFTDGATGSDVEEEQTAVYFGGNFALTDSLSLLAGGRFNQVEVTGISYGIDETLDENAFVPYGGLVYAINDDINTYFSYTEVFTPQTERDANFNRLDPITGEAKELGVKASLMDGNALLTVAYFDIDQVNVAVDDGFAANPVSGVEEQVYREADGISSKGWEVDLAGEILPGLQTSLGLTFFDLDGDQLVADYTPEKLVNVNATYQFQTLPALKVGTSIRWQEATSRNVGQVPAAYANAGQDIVIEQDAYALVNMMASYTVNDSITIIANVNNVTDEKYLKSLYWEQGYYGAPRNYMLSVNWQY</sequence>
<evidence type="ECO:0000256" key="6">
    <source>
        <dbReference type="ARBA" id="ARBA00022692"/>
    </source>
</evidence>
<evidence type="ECO:0000256" key="3">
    <source>
        <dbReference type="ARBA" id="ARBA00022448"/>
    </source>
</evidence>
<evidence type="ECO:0000256" key="12">
    <source>
        <dbReference type="ARBA" id="ARBA00023170"/>
    </source>
</evidence>
<dbReference type="GO" id="GO:0015891">
    <property type="term" value="P:siderophore transport"/>
    <property type="evidence" value="ECO:0007669"/>
    <property type="project" value="InterPro"/>
</dbReference>
<evidence type="ECO:0000313" key="19">
    <source>
        <dbReference type="EMBL" id="PRO74607.1"/>
    </source>
</evidence>
<evidence type="ECO:0000259" key="18">
    <source>
        <dbReference type="Pfam" id="PF07715"/>
    </source>
</evidence>
<dbReference type="AlphaFoldDB" id="A0A2S9VDS5"/>
<keyword evidence="9" id="KW-0406">Ion transport</keyword>
<comment type="similarity">
    <text evidence="2 14 15">Belongs to the TonB-dependent receptor family.</text>
</comment>
<reference evidence="20" key="1">
    <citation type="journal article" date="2020" name="Int. J. Syst. Evol. Microbiol.">
        <title>Alteromonas alba sp. nov., a marine bacterium isolated from the seawater of the West Pacific Ocean.</title>
        <authorList>
            <person name="Sun C."/>
            <person name="Wu Y.-H."/>
            <person name="Xamxidin M."/>
            <person name="Cheng H."/>
            <person name="Xu X.-W."/>
        </authorList>
    </citation>
    <scope>NUCLEOTIDE SEQUENCE [LARGE SCALE GENOMIC DNA]</scope>
    <source>
        <strain evidence="20">190</strain>
    </source>
</reference>
<dbReference type="InterPro" id="IPR012910">
    <property type="entry name" value="Plug_dom"/>
</dbReference>
<evidence type="ECO:0000256" key="10">
    <source>
        <dbReference type="ARBA" id="ARBA00023077"/>
    </source>
</evidence>
<keyword evidence="6 14" id="KW-0812">Transmembrane</keyword>
<keyword evidence="3 14" id="KW-0813">Transport</keyword>
<dbReference type="PROSITE" id="PS52016">
    <property type="entry name" value="TONB_DEPENDENT_REC_3"/>
    <property type="match status" value="1"/>
</dbReference>
<evidence type="ECO:0000256" key="15">
    <source>
        <dbReference type="RuleBase" id="RU003357"/>
    </source>
</evidence>
<dbReference type="FunFam" id="2.170.130.10:FF:000010">
    <property type="entry name" value="Ferripyoverdine receptor"/>
    <property type="match status" value="1"/>
</dbReference>
<comment type="subcellular location">
    <subcellularLocation>
        <location evidence="1 14">Cell outer membrane</location>
        <topology evidence="1 14">Multi-pass membrane protein</topology>
    </subcellularLocation>
</comment>
<keyword evidence="4 14" id="KW-1134">Transmembrane beta strand</keyword>
<keyword evidence="20" id="KW-1185">Reference proteome</keyword>
<name>A0A2S9VDS5_9ALTE</name>
<dbReference type="OrthoDB" id="8663017at2"/>
<dbReference type="PANTHER" id="PTHR32552">
    <property type="entry name" value="FERRICHROME IRON RECEPTOR-RELATED"/>
    <property type="match status" value="1"/>
</dbReference>
<evidence type="ECO:0000256" key="9">
    <source>
        <dbReference type="ARBA" id="ARBA00023065"/>
    </source>
</evidence>
<accession>A0A2S9VDS5</accession>
<feature type="chain" id="PRO_5015504305" evidence="16">
    <location>
        <begin position="24"/>
        <end position="721"/>
    </location>
</feature>
<keyword evidence="10 15" id="KW-0798">TonB box</keyword>
<evidence type="ECO:0000313" key="20">
    <source>
        <dbReference type="Proteomes" id="UP000238949"/>
    </source>
</evidence>
<dbReference type="Gene3D" id="2.40.170.20">
    <property type="entry name" value="TonB-dependent receptor, beta-barrel domain"/>
    <property type="match status" value="1"/>
</dbReference>
<feature type="domain" description="TonB-dependent receptor plug" evidence="18">
    <location>
        <begin position="60"/>
        <end position="159"/>
    </location>
</feature>
<evidence type="ECO:0000256" key="14">
    <source>
        <dbReference type="PROSITE-ProRule" id="PRU01360"/>
    </source>
</evidence>
<comment type="caution">
    <text evidence="19">The sequence shown here is derived from an EMBL/GenBank/DDBJ whole genome shotgun (WGS) entry which is preliminary data.</text>
</comment>
<evidence type="ECO:0000256" key="5">
    <source>
        <dbReference type="ARBA" id="ARBA00022496"/>
    </source>
</evidence>
<keyword evidence="7 16" id="KW-0732">Signal</keyword>
<dbReference type="InterPro" id="IPR000531">
    <property type="entry name" value="Beta-barrel_TonB"/>
</dbReference>
<dbReference type="InterPro" id="IPR036942">
    <property type="entry name" value="Beta-barrel_TonB_sf"/>
</dbReference>
<dbReference type="GO" id="GO:0015344">
    <property type="term" value="F:siderophore uptake transmembrane transporter activity"/>
    <property type="evidence" value="ECO:0007669"/>
    <property type="project" value="TreeGrafter"/>
</dbReference>
<gene>
    <name evidence="19" type="ORF">C6Y40_05730</name>
</gene>
<dbReference type="GO" id="GO:0009279">
    <property type="term" value="C:cell outer membrane"/>
    <property type="evidence" value="ECO:0007669"/>
    <property type="project" value="UniProtKB-SubCell"/>
</dbReference>
<dbReference type="InterPro" id="IPR039426">
    <property type="entry name" value="TonB-dep_rcpt-like"/>
</dbReference>
<keyword evidence="5" id="KW-0410">Iron transport</keyword>
<dbReference type="PANTHER" id="PTHR32552:SF74">
    <property type="entry name" value="HYDROXAMATE SIDEROPHORE RECEPTOR FHUE"/>
    <property type="match status" value="1"/>
</dbReference>
<evidence type="ECO:0000256" key="2">
    <source>
        <dbReference type="ARBA" id="ARBA00009810"/>
    </source>
</evidence>
<organism evidence="19 20">
    <name type="scientific">Alteromonas alba</name>
    <dbReference type="NCBI Taxonomy" id="2079529"/>
    <lineage>
        <taxon>Bacteria</taxon>
        <taxon>Pseudomonadati</taxon>
        <taxon>Pseudomonadota</taxon>
        <taxon>Gammaproteobacteria</taxon>
        <taxon>Alteromonadales</taxon>
        <taxon>Alteromonadaceae</taxon>
        <taxon>Alteromonas/Salinimonas group</taxon>
        <taxon>Alteromonas</taxon>
    </lineage>
</organism>
<dbReference type="CDD" id="cd01347">
    <property type="entry name" value="ligand_gated_channel"/>
    <property type="match status" value="1"/>
</dbReference>
<dbReference type="Pfam" id="PF00593">
    <property type="entry name" value="TonB_dep_Rec_b-barrel"/>
    <property type="match status" value="1"/>
</dbReference>
<feature type="signal peptide" evidence="16">
    <location>
        <begin position="1"/>
        <end position="23"/>
    </location>
</feature>
<evidence type="ECO:0000256" key="7">
    <source>
        <dbReference type="ARBA" id="ARBA00022729"/>
    </source>
</evidence>
<dbReference type="RefSeq" id="WP_105933758.1">
    <property type="nucleotide sequence ID" value="NZ_PVNP01000047.1"/>
</dbReference>
<dbReference type="Gene3D" id="2.170.130.10">
    <property type="entry name" value="TonB-dependent receptor, plug domain"/>
    <property type="match status" value="1"/>
</dbReference>
<evidence type="ECO:0000256" key="1">
    <source>
        <dbReference type="ARBA" id="ARBA00004571"/>
    </source>
</evidence>